<evidence type="ECO:0000256" key="1">
    <source>
        <dbReference type="SAM" id="MobiDB-lite"/>
    </source>
</evidence>
<evidence type="ECO:0000313" key="3">
    <source>
        <dbReference type="Proteomes" id="UP000799770"/>
    </source>
</evidence>
<accession>A0A6A5YX63</accession>
<gene>
    <name evidence="2" type="ORF">BDV96DRAFT_602782</name>
</gene>
<name>A0A6A5YX63_9PLEO</name>
<protein>
    <submittedName>
        <fullName evidence="2">Uncharacterized protein</fullName>
    </submittedName>
</protein>
<feature type="region of interest" description="Disordered" evidence="1">
    <location>
        <begin position="388"/>
        <end position="429"/>
    </location>
</feature>
<sequence length="491" mass="55747">MLVIGKTVEEAIAACSAHSVQDTSLPAELLPEDQPPNPPLQTSAKVDPRNIPGSDEEGHRLSKFLKVFHRESFQDVWDELLVAQPTTPGLFDAAKKLKTRELSAVARATVKVGRALGFDLKQNEPLREILVRHTGPGPNGSLWRHEACNIWIEKHTATSTDTPKAPFATVIHRAGLGQYQLDTLAAFRKMFLTILGTEVLFVYRDDLCKGMLVPRRSRSELLSSFLEHTSNPGPSILVDQAHYLHKKGDLQGVILILARALSFNPRVHEQEGVCFAIDHTRDWKAWIKVDEDTHKLELHIPDHKFTFESPPGQEGRRMMSDIFREVVEAYETEVKEEASHLSKRNAELNATRKMWVPSPNSDSAKLWRKNRFKKRTAKQKLLRKVAIIRNAHRYGTPPGEAEPKQSKAQSNTEENKDEEQTSQVESKDAKIKHEALLKLARETLFAETGQHPFNHETQFRAIRIALTDRRNSREKISFKHIHPRHRGKGNS</sequence>
<dbReference type="AlphaFoldDB" id="A0A6A5YX63"/>
<organism evidence="2 3">
    <name type="scientific">Lophiotrema nucula</name>
    <dbReference type="NCBI Taxonomy" id="690887"/>
    <lineage>
        <taxon>Eukaryota</taxon>
        <taxon>Fungi</taxon>
        <taxon>Dikarya</taxon>
        <taxon>Ascomycota</taxon>
        <taxon>Pezizomycotina</taxon>
        <taxon>Dothideomycetes</taxon>
        <taxon>Pleosporomycetidae</taxon>
        <taxon>Pleosporales</taxon>
        <taxon>Lophiotremataceae</taxon>
        <taxon>Lophiotrema</taxon>
    </lineage>
</organism>
<keyword evidence="3" id="KW-1185">Reference proteome</keyword>
<reference evidence="2" key="1">
    <citation type="journal article" date="2020" name="Stud. Mycol.">
        <title>101 Dothideomycetes genomes: a test case for predicting lifestyles and emergence of pathogens.</title>
        <authorList>
            <person name="Haridas S."/>
            <person name="Albert R."/>
            <person name="Binder M."/>
            <person name="Bloem J."/>
            <person name="Labutti K."/>
            <person name="Salamov A."/>
            <person name="Andreopoulos B."/>
            <person name="Baker S."/>
            <person name="Barry K."/>
            <person name="Bills G."/>
            <person name="Bluhm B."/>
            <person name="Cannon C."/>
            <person name="Castanera R."/>
            <person name="Culley D."/>
            <person name="Daum C."/>
            <person name="Ezra D."/>
            <person name="Gonzalez J."/>
            <person name="Henrissat B."/>
            <person name="Kuo A."/>
            <person name="Liang C."/>
            <person name="Lipzen A."/>
            <person name="Lutzoni F."/>
            <person name="Magnuson J."/>
            <person name="Mondo S."/>
            <person name="Nolan M."/>
            <person name="Ohm R."/>
            <person name="Pangilinan J."/>
            <person name="Park H.-J."/>
            <person name="Ramirez L."/>
            <person name="Alfaro M."/>
            <person name="Sun H."/>
            <person name="Tritt A."/>
            <person name="Yoshinaga Y."/>
            <person name="Zwiers L.-H."/>
            <person name="Turgeon B."/>
            <person name="Goodwin S."/>
            <person name="Spatafora J."/>
            <person name="Crous P."/>
            <person name="Grigoriev I."/>
        </authorList>
    </citation>
    <scope>NUCLEOTIDE SEQUENCE</scope>
    <source>
        <strain evidence="2">CBS 627.86</strain>
    </source>
</reference>
<dbReference type="EMBL" id="ML977333">
    <property type="protein sequence ID" value="KAF2111732.1"/>
    <property type="molecule type" value="Genomic_DNA"/>
</dbReference>
<feature type="region of interest" description="Disordered" evidence="1">
    <location>
        <begin position="27"/>
        <end position="56"/>
    </location>
</feature>
<dbReference type="Proteomes" id="UP000799770">
    <property type="component" value="Unassembled WGS sequence"/>
</dbReference>
<proteinExistence type="predicted"/>
<evidence type="ECO:0000313" key="2">
    <source>
        <dbReference type="EMBL" id="KAF2111732.1"/>
    </source>
</evidence>